<dbReference type="EMBL" id="ADLS01000009">
    <property type="protein sequence ID" value="EGX66989.1"/>
    <property type="molecule type" value="Genomic_DNA"/>
</dbReference>
<keyword evidence="2" id="KW-0521">NADP</keyword>
<dbReference type="HOGENOM" id="CLU_023205_0_1_11"/>
<evidence type="ECO:0000256" key="2">
    <source>
        <dbReference type="ARBA" id="ARBA00022857"/>
    </source>
</evidence>
<gene>
    <name evidence="8" type="ORF">HMPREF9452_00691</name>
</gene>
<feature type="active site" description="Proton donor" evidence="4">
    <location>
        <position position="56"/>
    </location>
</feature>
<dbReference type="Pfam" id="PF00248">
    <property type="entry name" value="Aldo_ket_red"/>
    <property type="match status" value="2"/>
</dbReference>
<dbReference type="Gene3D" id="3.20.20.100">
    <property type="entry name" value="NADP-dependent oxidoreductase domain"/>
    <property type="match status" value="1"/>
</dbReference>
<dbReference type="GO" id="GO:0016616">
    <property type="term" value="F:oxidoreductase activity, acting on the CH-OH group of donors, NAD or NADP as acceptor"/>
    <property type="evidence" value="ECO:0007669"/>
    <property type="project" value="UniProtKB-ARBA"/>
</dbReference>
<protein>
    <recommendedName>
        <fullName evidence="7">NADP-dependent oxidoreductase domain-containing protein</fullName>
    </recommendedName>
</protein>
<dbReference type="PATRIC" id="fig|742742.3.peg.666"/>
<dbReference type="GeneID" id="62758454"/>
<dbReference type="InterPro" id="IPR020471">
    <property type="entry name" value="AKR"/>
</dbReference>
<feature type="binding site" evidence="5">
    <location>
        <position position="113"/>
    </location>
    <ligand>
        <name>substrate</name>
    </ligand>
</feature>
<name>G1WHE1_9ACTN</name>
<keyword evidence="9" id="KW-1185">Reference proteome</keyword>
<dbReference type="PROSITE" id="PS00798">
    <property type="entry name" value="ALDOKETO_REDUCTASE_1"/>
    <property type="match status" value="1"/>
</dbReference>
<evidence type="ECO:0000259" key="7">
    <source>
        <dbReference type="Pfam" id="PF00248"/>
    </source>
</evidence>
<dbReference type="Proteomes" id="UP000004830">
    <property type="component" value="Unassembled WGS sequence"/>
</dbReference>
<dbReference type="InterPro" id="IPR023210">
    <property type="entry name" value="NADP_OxRdtase_dom"/>
</dbReference>
<evidence type="ECO:0000256" key="5">
    <source>
        <dbReference type="PIRSR" id="PIRSR000097-2"/>
    </source>
</evidence>
<dbReference type="PANTHER" id="PTHR43827">
    <property type="entry name" value="2,5-DIKETO-D-GLUCONIC ACID REDUCTASE"/>
    <property type="match status" value="1"/>
</dbReference>
<dbReference type="SUPFAM" id="SSF51430">
    <property type="entry name" value="NAD(P)-linked oxidoreductase"/>
    <property type="match status" value="1"/>
</dbReference>
<feature type="site" description="Lowers pKa of active site Tyr" evidence="6">
    <location>
        <position position="80"/>
    </location>
</feature>
<dbReference type="InterPro" id="IPR018170">
    <property type="entry name" value="Aldo/ket_reductase_CS"/>
</dbReference>
<evidence type="ECO:0000313" key="9">
    <source>
        <dbReference type="Proteomes" id="UP000004830"/>
    </source>
</evidence>
<comment type="similarity">
    <text evidence="1">Belongs to the aldo/keto reductase family.</text>
</comment>
<reference evidence="8 9" key="1">
    <citation type="submission" date="2011-06" db="EMBL/GenBank/DDBJ databases">
        <title>The Genome Sequence of Collinsella tanakaei YIT 12063.</title>
        <authorList>
            <consortium name="The Broad Institute Genome Sequencing Platform"/>
            <person name="Earl A."/>
            <person name="Ward D."/>
            <person name="Feldgarden M."/>
            <person name="Gevers D."/>
            <person name="Morotomi M."/>
            <person name="Young S.K."/>
            <person name="Zeng Q."/>
            <person name="Gargeya S."/>
            <person name="Fitzgerald M."/>
            <person name="Haas B."/>
            <person name="Abouelleil A."/>
            <person name="Alvarado L."/>
            <person name="Arachchi H.M."/>
            <person name="Berlin A."/>
            <person name="Brown A."/>
            <person name="Chapman S.B."/>
            <person name="Chen Z."/>
            <person name="Dunbar C."/>
            <person name="Freedman E."/>
            <person name="Gearin G."/>
            <person name="Gellesch M."/>
            <person name="Goldberg J."/>
            <person name="Griggs A."/>
            <person name="Gujja S."/>
            <person name="Heiman D."/>
            <person name="Howarth C."/>
            <person name="Larson L."/>
            <person name="Lui A."/>
            <person name="MacDonald P.J.P."/>
            <person name="Mehta T."/>
            <person name="Montmayeur A."/>
            <person name="Murphy C."/>
            <person name="Neiman D."/>
            <person name="Pearson M."/>
            <person name="Priest M."/>
            <person name="Roberts A."/>
            <person name="Saif S."/>
            <person name="Shea T."/>
            <person name="Shenoy N."/>
            <person name="Sisk P."/>
            <person name="Stolte C."/>
            <person name="Sykes S."/>
            <person name="Wortman J."/>
            <person name="Nusbaum C."/>
            <person name="Birren B."/>
        </authorList>
    </citation>
    <scope>NUCLEOTIDE SEQUENCE [LARGE SCALE GENOMIC DNA]</scope>
    <source>
        <strain evidence="8 9">YIT 12063</strain>
    </source>
</reference>
<sequence length="293" mass="32360">MEKRFDESVPSLRLAGGVDIPQIGFGTFKIPACDTQRAVEEALTLGYRHVDTAAAYNNEEGVGAALKALGKEDEVFVTTKLRNADQGYESAMRAFEESRAKLGVDIVDLYLIHWPAPSQDRYVDAWRALIELRDQGAVRAIGVSNFMREHLERIELETGQLPCINQIESHPGYWQPDLEELCVSKGIAIEAYSPLGHGGDIASAPVVHAAERLGVTPAQVVLRWHLQKGHVFIPKSTHVDRMRANLDVLGFELGVDDIAALDGLDARGNRCGNDPYTFDRPQTLEDMLSRGNL</sequence>
<dbReference type="PROSITE" id="PS00062">
    <property type="entry name" value="ALDOKETO_REDUCTASE_2"/>
    <property type="match status" value="1"/>
</dbReference>
<dbReference type="PRINTS" id="PR00069">
    <property type="entry name" value="ALDKETRDTASE"/>
</dbReference>
<dbReference type="AlphaFoldDB" id="G1WHE1"/>
<dbReference type="InterPro" id="IPR036812">
    <property type="entry name" value="NAD(P)_OxRdtase_dom_sf"/>
</dbReference>
<dbReference type="eggNOG" id="COG0656">
    <property type="taxonomic scope" value="Bacteria"/>
</dbReference>
<dbReference type="PROSITE" id="PS00063">
    <property type="entry name" value="ALDOKETO_REDUCTASE_3"/>
    <property type="match status" value="1"/>
</dbReference>
<dbReference type="STRING" id="742742.HMPREF9452_00691"/>
<dbReference type="PIRSF" id="PIRSF000097">
    <property type="entry name" value="AKR"/>
    <property type="match status" value="1"/>
</dbReference>
<evidence type="ECO:0000256" key="3">
    <source>
        <dbReference type="ARBA" id="ARBA00023002"/>
    </source>
</evidence>
<keyword evidence="3" id="KW-0560">Oxidoreductase</keyword>
<comment type="caution">
    <text evidence="8">The sequence shown here is derived from an EMBL/GenBank/DDBJ whole genome shotgun (WGS) entry which is preliminary data.</text>
</comment>
<feature type="domain" description="NADP-dependent oxidoreductase" evidence="7">
    <location>
        <begin position="207"/>
        <end position="265"/>
    </location>
</feature>
<dbReference type="RefSeq" id="WP_009140726.1">
    <property type="nucleotide sequence ID" value="NZ_JH126468.1"/>
</dbReference>
<evidence type="ECO:0000256" key="4">
    <source>
        <dbReference type="PIRSR" id="PIRSR000097-1"/>
    </source>
</evidence>
<accession>G1WHE1</accession>
<evidence type="ECO:0000313" key="8">
    <source>
        <dbReference type="EMBL" id="EGX66989.1"/>
    </source>
</evidence>
<evidence type="ECO:0000256" key="1">
    <source>
        <dbReference type="ARBA" id="ARBA00007905"/>
    </source>
</evidence>
<organism evidence="8 9">
    <name type="scientific">Collinsella tanakaei YIT 12063</name>
    <dbReference type="NCBI Taxonomy" id="742742"/>
    <lineage>
        <taxon>Bacteria</taxon>
        <taxon>Bacillati</taxon>
        <taxon>Actinomycetota</taxon>
        <taxon>Coriobacteriia</taxon>
        <taxon>Coriobacteriales</taxon>
        <taxon>Coriobacteriaceae</taxon>
        <taxon>Collinsella</taxon>
    </lineage>
</organism>
<evidence type="ECO:0000256" key="6">
    <source>
        <dbReference type="PIRSR" id="PIRSR000097-3"/>
    </source>
</evidence>
<proteinExistence type="inferred from homology"/>
<dbReference type="FunFam" id="3.20.20.100:FF:000002">
    <property type="entry name" value="2,5-diketo-D-gluconic acid reductase A"/>
    <property type="match status" value="1"/>
</dbReference>
<feature type="domain" description="NADP-dependent oxidoreductase" evidence="7">
    <location>
        <begin position="23"/>
        <end position="198"/>
    </location>
</feature>
<dbReference type="PANTHER" id="PTHR43827:SF3">
    <property type="entry name" value="NADP-DEPENDENT OXIDOREDUCTASE DOMAIN-CONTAINING PROTEIN"/>
    <property type="match status" value="1"/>
</dbReference>
<dbReference type="OrthoDB" id="3190637at2"/>